<gene>
    <name evidence="2" type="ORF">Ari01nite_32790</name>
</gene>
<comment type="caution">
    <text evidence="2">The sequence shown here is derived from an EMBL/GenBank/DDBJ whole genome shotgun (WGS) entry which is preliminary data.</text>
</comment>
<name>A0A919MUX3_9ACTN</name>
<protein>
    <submittedName>
        <fullName evidence="2">Uncharacterized protein</fullName>
    </submittedName>
</protein>
<evidence type="ECO:0000313" key="2">
    <source>
        <dbReference type="EMBL" id="GIE95814.1"/>
    </source>
</evidence>
<organism evidence="2 3">
    <name type="scientific">Paractinoplanes rishiriensis</name>
    <dbReference type="NCBI Taxonomy" id="1050105"/>
    <lineage>
        <taxon>Bacteria</taxon>
        <taxon>Bacillati</taxon>
        <taxon>Actinomycetota</taxon>
        <taxon>Actinomycetes</taxon>
        <taxon>Micromonosporales</taxon>
        <taxon>Micromonosporaceae</taxon>
        <taxon>Paractinoplanes</taxon>
    </lineage>
</organism>
<reference evidence="2" key="1">
    <citation type="submission" date="2021-01" db="EMBL/GenBank/DDBJ databases">
        <title>Whole genome shotgun sequence of Actinoplanes rishiriensis NBRC 108556.</title>
        <authorList>
            <person name="Komaki H."/>
            <person name="Tamura T."/>
        </authorList>
    </citation>
    <scope>NUCLEOTIDE SEQUENCE</scope>
    <source>
        <strain evidence="2">NBRC 108556</strain>
    </source>
</reference>
<keyword evidence="3" id="KW-1185">Reference proteome</keyword>
<dbReference type="EMBL" id="BOMV01000035">
    <property type="protein sequence ID" value="GIE95814.1"/>
    <property type="molecule type" value="Genomic_DNA"/>
</dbReference>
<dbReference type="RefSeq" id="WP_203782103.1">
    <property type="nucleotide sequence ID" value="NZ_BOMV01000035.1"/>
</dbReference>
<accession>A0A919MUX3</accession>
<feature type="compositionally biased region" description="Polar residues" evidence="1">
    <location>
        <begin position="9"/>
        <end position="21"/>
    </location>
</feature>
<dbReference type="Proteomes" id="UP000636960">
    <property type="component" value="Unassembled WGS sequence"/>
</dbReference>
<feature type="region of interest" description="Disordered" evidence="1">
    <location>
        <begin position="1"/>
        <end position="46"/>
    </location>
</feature>
<proteinExistence type="predicted"/>
<evidence type="ECO:0000313" key="3">
    <source>
        <dbReference type="Proteomes" id="UP000636960"/>
    </source>
</evidence>
<dbReference type="AlphaFoldDB" id="A0A919MUX3"/>
<evidence type="ECO:0000256" key="1">
    <source>
        <dbReference type="SAM" id="MobiDB-lite"/>
    </source>
</evidence>
<sequence length="86" mass="9616">MRHHAPGETTRNGYNDNSETRVSAIDRKPPKTAAENGRRRRKPNTITDVQVAHIETVTMTPAEETEAIHALAALIADYWRTHPDTG</sequence>